<dbReference type="Pfam" id="PF20257">
    <property type="entry name" value="SAM_HAT_C"/>
    <property type="match status" value="1"/>
</dbReference>
<dbReference type="GeneID" id="9131761"/>
<evidence type="ECO:0000259" key="4">
    <source>
        <dbReference type="Pfam" id="PF20257"/>
    </source>
</evidence>
<gene>
    <name evidence="5" type="ordered locus">Metin_0749</name>
</gene>
<dbReference type="Proteomes" id="UP000002061">
    <property type="component" value="Chromosome"/>
</dbReference>
<dbReference type="PANTHER" id="PTHR35092:SF1">
    <property type="entry name" value="CHLORINASE MJ1651"/>
    <property type="match status" value="1"/>
</dbReference>
<feature type="domain" description="S-adenosyl-l-methionine hydroxide adenosyltransferase N-terminal" evidence="3">
    <location>
        <begin position="19"/>
        <end position="154"/>
    </location>
</feature>
<dbReference type="eggNOG" id="arCOG04309">
    <property type="taxonomic scope" value="Archaea"/>
</dbReference>
<proteinExistence type="inferred from homology"/>
<reference evidence="5" key="1">
    <citation type="submission" date="2010-04" db="EMBL/GenBank/DDBJ databases">
        <title>Complete sequence of Methanocaldococcus infernus ME.</title>
        <authorList>
            <consortium name="US DOE Joint Genome Institute"/>
            <person name="Lucas S."/>
            <person name="Copeland A."/>
            <person name="Lapidus A."/>
            <person name="Cheng J.-F."/>
            <person name="Bruce D."/>
            <person name="Goodwin L."/>
            <person name="Pitluck S."/>
            <person name="Munk A.C."/>
            <person name="Detter J.C."/>
            <person name="Han C."/>
            <person name="Tapia R."/>
            <person name="Land M."/>
            <person name="Hauser L."/>
            <person name="Kyrpides N."/>
            <person name="Mikhailova N."/>
            <person name="Sieprawska-Lupa M."/>
            <person name="Whitman W.B."/>
            <person name="Woyke T."/>
        </authorList>
    </citation>
    <scope>NUCLEOTIDE SEQUENCE [LARGE SCALE GENOMIC DNA]</scope>
    <source>
        <strain evidence="5">ME</strain>
    </source>
</reference>
<comment type="similarity">
    <text evidence="2">Belongs to the SAM hydrolase / SAM-dependent halogenase family.</text>
</comment>
<dbReference type="SUPFAM" id="SSF101852">
    <property type="entry name" value="Bacterial fluorinating enzyme, C-terminal domain"/>
    <property type="match status" value="1"/>
</dbReference>
<accession>D5VS63</accession>
<dbReference type="HOGENOM" id="CLU_059734_1_1_2"/>
<keyword evidence="1" id="KW-0949">S-adenosyl-L-methionine</keyword>
<feature type="domain" description="S-adenosyl-l-methionine hydroxide adenosyltransferase C-terminal" evidence="4">
    <location>
        <begin position="177"/>
        <end position="259"/>
    </location>
</feature>
<dbReference type="SUPFAM" id="SSF102522">
    <property type="entry name" value="Bacterial fluorinating enzyme, N-terminal domain"/>
    <property type="match status" value="1"/>
</dbReference>
<dbReference type="Pfam" id="PF01887">
    <property type="entry name" value="SAM_HAT_N"/>
    <property type="match status" value="1"/>
</dbReference>
<dbReference type="AlphaFoldDB" id="D5VS63"/>
<dbReference type="RefSeq" id="WP_013100162.1">
    <property type="nucleotide sequence ID" value="NC_014122.1"/>
</dbReference>
<evidence type="ECO:0000259" key="3">
    <source>
        <dbReference type="Pfam" id="PF01887"/>
    </source>
</evidence>
<protein>
    <submittedName>
        <fullName evidence="5">Uncharacterized protein</fullName>
    </submittedName>
</protein>
<evidence type="ECO:0000256" key="1">
    <source>
        <dbReference type="ARBA" id="ARBA00022691"/>
    </source>
</evidence>
<evidence type="ECO:0000313" key="6">
    <source>
        <dbReference type="Proteomes" id="UP000002061"/>
    </source>
</evidence>
<dbReference type="InterPro" id="IPR046469">
    <property type="entry name" value="SAM_HAT_N"/>
</dbReference>
<organism evidence="5 6">
    <name type="scientific">Methanocaldococcus infernus (strain DSM 11812 / JCM 15783 / ME)</name>
    <dbReference type="NCBI Taxonomy" id="573063"/>
    <lineage>
        <taxon>Archaea</taxon>
        <taxon>Methanobacteriati</taxon>
        <taxon>Methanobacteriota</taxon>
        <taxon>Methanomada group</taxon>
        <taxon>Methanococci</taxon>
        <taxon>Methanococcales</taxon>
        <taxon>Methanocaldococcaceae</taxon>
        <taxon>Methanocaldococcus</taxon>
    </lineage>
</organism>
<keyword evidence="6" id="KW-1185">Reference proteome</keyword>
<sequence length="262" mass="30198">MYLRVENEVAKRERNDKMITLTTDFGLSEGYVGAMKGRIYSLLKKYNKGCEVVDISHEIEPFNIWHGAYVLKTSVPYFPKAIHIAVVDPTVGSERRSIVVETENFFLVGPDNGLFTYLIEDFKVKNIYKIDESQYCPSKTFHGRDVYAVVGAEIFINDFKFEGERIKEIVKLDYKNRVIHIDRFGNIILGIRDFNLRPGDEVEIVFNGEKKIVAKFVESYYQGKEGFICLRNSEGFLEVAKFMDSANKYLNVKHGDRVEVSL</sequence>
<dbReference type="InterPro" id="IPR023228">
    <property type="entry name" value="SAM_OH_AdoTrfase_N_sf"/>
</dbReference>
<dbReference type="EMBL" id="CP002009">
    <property type="protein sequence ID" value="ADG13416.1"/>
    <property type="molecule type" value="Genomic_DNA"/>
</dbReference>
<name>D5VS63_METIM</name>
<evidence type="ECO:0000313" key="5">
    <source>
        <dbReference type="EMBL" id="ADG13416.1"/>
    </source>
</evidence>
<dbReference type="KEGG" id="mif:Metin_0749"/>
<dbReference type="STRING" id="573063.Metin_0749"/>
<dbReference type="PIRSF" id="PIRSF006779">
    <property type="entry name" value="UCP006779"/>
    <property type="match status" value="1"/>
</dbReference>
<dbReference type="InterPro" id="IPR023227">
    <property type="entry name" value="SAM_OH_AdoTrfase_C_sf"/>
</dbReference>
<dbReference type="Gene3D" id="2.40.30.90">
    <property type="entry name" value="Bacterial fluorinating enzyme like"/>
    <property type="match status" value="1"/>
</dbReference>
<dbReference type="InterPro" id="IPR002747">
    <property type="entry name" value="SAM_OH_AdoTrfase"/>
</dbReference>
<dbReference type="InterPro" id="IPR046470">
    <property type="entry name" value="SAM_HAT_C"/>
</dbReference>
<dbReference type="PANTHER" id="PTHR35092">
    <property type="entry name" value="CHLORINASE MJ1651"/>
    <property type="match status" value="1"/>
</dbReference>
<dbReference type="Gene3D" id="3.40.50.10790">
    <property type="entry name" value="S-adenosyl-l-methionine hydroxide adenosyltransferase, N-terminal"/>
    <property type="match status" value="1"/>
</dbReference>
<evidence type="ECO:0000256" key="2">
    <source>
        <dbReference type="ARBA" id="ARBA00024035"/>
    </source>
</evidence>